<reference evidence="2" key="1">
    <citation type="submission" date="2020-06" db="EMBL/GenBank/DDBJ databases">
        <authorList>
            <person name="Li T."/>
            <person name="Hu X."/>
            <person name="Zhang T."/>
            <person name="Song X."/>
            <person name="Zhang H."/>
            <person name="Dai N."/>
            <person name="Sheng W."/>
            <person name="Hou X."/>
            <person name="Wei L."/>
        </authorList>
    </citation>
    <scope>NUCLEOTIDE SEQUENCE</scope>
    <source>
        <strain evidence="2">KEN8</strain>
        <tissue evidence="2">Leaf</tissue>
    </source>
</reference>
<organism evidence="2">
    <name type="scientific">Sesamum calycinum</name>
    <dbReference type="NCBI Taxonomy" id="2727403"/>
    <lineage>
        <taxon>Eukaryota</taxon>
        <taxon>Viridiplantae</taxon>
        <taxon>Streptophyta</taxon>
        <taxon>Embryophyta</taxon>
        <taxon>Tracheophyta</taxon>
        <taxon>Spermatophyta</taxon>
        <taxon>Magnoliopsida</taxon>
        <taxon>eudicotyledons</taxon>
        <taxon>Gunneridae</taxon>
        <taxon>Pentapetalae</taxon>
        <taxon>asterids</taxon>
        <taxon>lamiids</taxon>
        <taxon>Lamiales</taxon>
        <taxon>Pedaliaceae</taxon>
        <taxon>Sesamum</taxon>
    </lineage>
</organism>
<comment type="caution">
    <text evidence="2">The sequence shown here is derived from an EMBL/GenBank/DDBJ whole genome shotgun (WGS) entry which is preliminary data.</text>
</comment>
<evidence type="ECO:0000313" key="2">
    <source>
        <dbReference type="EMBL" id="KAL0292072.1"/>
    </source>
</evidence>
<dbReference type="AlphaFoldDB" id="A0AAW2JD04"/>
<proteinExistence type="predicted"/>
<dbReference type="InterPro" id="IPR043502">
    <property type="entry name" value="DNA/RNA_pol_sf"/>
</dbReference>
<accession>A0AAW2JD04</accession>
<dbReference type="InterPro" id="IPR053134">
    <property type="entry name" value="RNA-dir_DNA_polymerase"/>
</dbReference>
<feature type="region of interest" description="Disordered" evidence="1">
    <location>
        <begin position="88"/>
        <end position="120"/>
    </location>
</feature>
<dbReference type="PANTHER" id="PTHR24559">
    <property type="entry name" value="TRANSPOSON TY3-I GAG-POL POLYPROTEIN"/>
    <property type="match status" value="1"/>
</dbReference>
<dbReference type="SUPFAM" id="SSF56672">
    <property type="entry name" value="DNA/RNA polymerases"/>
    <property type="match status" value="1"/>
</dbReference>
<dbReference type="EMBL" id="JACGWM010001531">
    <property type="protein sequence ID" value="KAL0292072.1"/>
    <property type="molecule type" value="Genomic_DNA"/>
</dbReference>
<dbReference type="Gene3D" id="3.10.10.10">
    <property type="entry name" value="HIV Type 1 Reverse Transcriptase, subunit A, domain 1"/>
    <property type="match status" value="1"/>
</dbReference>
<name>A0AAW2JD04_9LAMI</name>
<protein>
    <submittedName>
        <fullName evidence="2">Uncharacterized protein</fullName>
    </submittedName>
</protein>
<dbReference type="PANTHER" id="PTHR24559:SF439">
    <property type="entry name" value="RETROTRANSPOSON, UNCLASSIFIED-LIKE PROTEIN"/>
    <property type="match status" value="1"/>
</dbReference>
<gene>
    <name evidence="2" type="ORF">Scaly_2606600</name>
</gene>
<feature type="compositionally biased region" description="Basic residues" evidence="1">
    <location>
        <begin position="103"/>
        <end position="114"/>
    </location>
</feature>
<reference evidence="2" key="2">
    <citation type="journal article" date="2024" name="Plant">
        <title>Genomic evolution and insights into agronomic trait innovations of Sesamum species.</title>
        <authorList>
            <person name="Miao H."/>
            <person name="Wang L."/>
            <person name="Qu L."/>
            <person name="Liu H."/>
            <person name="Sun Y."/>
            <person name="Le M."/>
            <person name="Wang Q."/>
            <person name="Wei S."/>
            <person name="Zheng Y."/>
            <person name="Lin W."/>
            <person name="Duan Y."/>
            <person name="Cao H."/>
            <person name="Xiong S."/>
            <person name="Wang X."/>
            <person name="Wei L."/>
            <person name="Li C."/>
            <person name="Ma Q."/>
            <person name="Ju M."/>
            <person name="Zhao R."/>
            <person name="Li G."/>
            <person name="Mu C."/>
            <person name="Tian Q."/>
            <person name="Mei H."/>
            <person name="Zhang T."/>
            <person name="Gao T."/>
            <person name="Zhang H."/>
        </authorList>
    </citation>
    <scope>NUCLEOTIDE SEQUENCE</scope>
    <source>
        <strain evidence="2">KEN8</strain>
    </source>
</reference>
<sequence length="340" mass="38483">MTLAKEGKIILDVEQMASTNVASDAAKYNEHVSEGKQKLKQPTTATLSTLQFGSFESIQVEALFVNKEKEILTEDDDEWTPVTHRRRQRQHVNKLHPSIPRKPCSHKHSHHAMAKNKTEPTTRQCFSMTLEEFFPRTFFEKKGGKTSLLIISSRGPIKVKQHVAGKPHSSSGNLNEEKIEIIVGSDHVNVNEDSDLEIFEDEIQNAPPQLEDGVQAIVDELKELNLGTTEEPHPIFVSELLSPEEEEQYFKTLDLIPRVEIEVNKLIDAGFIGEVKYPTWIFSIVPVKKKNGQIWICVDFRDLNKACPEDDFPLPIINLIVYATIGYEVLSFMDGSSGYN</sequence>
<evidence type="ECO:0000256" key="1">
    <source>
        <dbReference type="SAM" id="MobiDB-lite"/>
    </source>
</evidence>